<dbReference type="SMART" id="SM01043">
    <property type="entry name" value="BTAD"/>
    <property type="match status" value="1"/>
</dbReference>
<feature type="domain" description="Response regulatory" evidence="6">
    <location>
        <begin position="3"/>
        <end position="117"/>
    </location>
</feature>
<evidence type="ECO:0000256" key="5">
    <source>
        <dbReference type="PROSITE-ProRule" id="PRU00169"/>
    </source>
</evidence>
<dbReference type="SMART" id="SM00448">
    <property type="entry name" value="REC"/>
    <property type="match status" value="1"/>
</dbReference>
<dbReference type="GO" id="GO:0003677">
    <property type="term" value="F:DNA binding"/>
    <property type="evidence" value="ECO:0007669"/>
    <property type="project" value="UniProtKB-KW"/>
</dbReference>
<dbReference type="Pfam" id="PF00072">
    <property type="entry name" value="Response_reg"/>
    <property type="match status" value="1"/>
</dbReference>
<keyword evidence="1" id="KW-0902">Two-component regulatory system</keyword>
<evidence type="ECO:0000256" key="4">
    <source>
        <dbReference type="ARBA" id="ARBA00023163"/>
    </source>
</evidence>
<name>A0A1X7J1V3_9BACL</name>
<dbReference type="GO" id="GO:0000160">
    <property type="term" value="P:phosphorelay signal transduction system"/>
    <property type="evidence" value="ECO:0007669"/>
    <property type="project" value="UniProtKB-KW"/>
</dbReference>
<evidence type="ECO:0000313" key="7">
    <source>
        <dbReference type="EMBL" id="SMG21644.1"/>
    </source>
</evidence>
<dbReference type="InterPro" id="IPR051677">
    <property type="entry name" value="AfsR-DnrI-RedD_regulator"/>
</dbReference>
<dbReference type="SUPFAM" id="SSF46894">
    <property type="entry name" value="C-terminal effector domain of the bipartite response regulators"/>
    <property type="match status" value="1"/>
</dbReference>
<protein>
    <submittedName>
        <fullName evidence="7">Response regulator receiver and SARP domain protein</fullName>
    </submittedName>
</protein>
<evidence type="ECO:0000256" key="3">
    <source>
        <dbReference type="ARBA" id="ARBA00023125"/>
    </source>
</evidence>
<proteinExistence type="predicted"/>
<dbReference type="OrthoDB" id="3190595at2"/>
<dbReference type="InterPro" id="IPR016032">
    <property type="entry name" value="Sig_transdc_resp-reg_C-effctor"/>
</dbReference>
<dbReference type="STRING" id="1852522.SAMN06295960_1124"/>
<dbReference type="PANTHER" id="PTHR35807:SF2">
    <property type="entry name" value="TRANSCRIPTIONAL ACTIVATOR DOMAIN"/>
    <property type="match status" value="1"/>
</dbReference>
<dbReference type="GO" id="GO:0006355">
    <property type="term" value="P:regulation of DNA-templated transcription"/>
    <property type="evidence" value="ECO:0007669"/>
    <property type="project" value="InterPro"/>
</dbReference>
<feature type="modified residue" description="4-aspartylphosphate" evidence="5">
    <location>
        <position position="54"/>
    </location>
</feature>
<dbReference type="InterPro" id="IPR011006">
    <property type="entry name" value="CheY-like_superfamily"/>
</dbReference>
<keyword evidence="2" id="KW-0805">Transcription regulation</keyword>
<dbReference type="Proteomes" id="UP000193834">
    <property type="component" value="Unassembled WGS sequence"/>
</dbReference>
<evidence type="ECO:0000313" key="8">
    <source>
        <dbReference type="Proteomes" id="UP000193834"/>
    </source>
</evidence>
<dbReference type="EMBL" id="FXAZ01000001">
    <property type="protein sequence ID" value="SMG21644.1"/>
    <property type="molecule type" value="Genomic_DNA"/>
</dbReference>
<dbReference type="SUPFAM" id="SSF52172">
    <property type="entry name" value="CheY-like"/>
    <property type="match status" value="1"/>
</dbReference>
<dbReference type="PANTHER" id="PTHR35807">
    <property type="entry name" value="TRANSCRIPTIONAL REGULATOR REDD-RELATED"/>
    <property type="match status" value="1"/>
</dbReference>
<dbReference type="InterPro" id="IPR011990">
    <property type="entry name" value="TPR-like_helical_dom_sf"/>
</dbReference>
<keyword evidence="8" id="KW-1185">Reference proteome</keyword>
<dbReference type="SUPFAM" id="SSF48452">
    <property type="entry name" value="TPR-like"/>
    <property type="match status" value="1"/>
</dbReference>
<dbReference type="Gene3D" id="1.25.40.10">
    <property type="entry name" value="Tetratricopeptide repeat domain"/>
    <property type="match status" value="1"/>
</dbReference>
<evidence type="ECO:0000256" key="2">
    <source>
        <dbReference type="ARBA" id="ARBA00023015"/>
    </source>
</evidence>
<evidence type="ECO:0000256" key="1">
    <source>
        <dbReference type="ARBA" id="ARBA00023012"/>
    </source>
</evidence>
<dbReference type="Gene3D" id="3.40.50.2300">
    <property type="match status" value="1"/>
</dbReference>
<keyword evidence="4" id="KW-0804">Transcription</keyword>
<evidence type="ECO:0000259" key="6">
    <source>
        <dbReference type="PROSITE" id="PS50110"/>
    </source>
</evidence>
<gene>
    <name evidence="7" type="ORF">SAMN06295960_1124</name>
</gene>
<organism evidence="7 8">
    <name type="scientific">Paenibacillus aquistagni</name>
    <dbReference type="NCBI Taxonomy" id="1852522"/>
    <lineage>
        <taxon>Bacteria</taxon>
        <taxon>Bacillati</taxon>
        <taxon>Bacillota</taxon>
        <taxon>Bacilli</taxon>
        <taxon>Bacillales</taxon>
        <taxon>Paenibacillaceae</taxon>
        <taxon>Paenibacillus</taxon>
    </lineage>
</organism>
<dbReference type="InterPro" id="IPR036388">
    <property type="entry name" value="WH-like_DNA-bd_sf"/>
</dbReference>
<dbReference type="RefSeq" id="WP_085493303.1">
    <property type="nucleotide sequence ID" value="NZ_FXAZ01000001.1"/>
</dbReference>
<dbReference type="PROSITE" id="PS50110">
    <property type="entry name" value="RESPONSE_REGULATORY"/>
    <property type="match status" value="1"/>
</dbReference>
<dbReference type="Pfam" id="PF03704">
    <property type="entry name" value="BTAD"/>
    <property type="match status" value="1"/>
</dbReference>
<reference evidence="7 8" key="1">
    <citation type="submission" date="2017-04" db="EMBL/GenBank/DDBJ databases">
        <authorList>
            <person name="Afonso C.L."/>
            <person name="Miller P.J."/>
            <person name="Scott M.A."/>
            <person name="Spackman E."/>
            <person name="Goraichik I."/>
            <person name="Dimitrov K.M."/>
            <person name="Suarez D.L."/>
            <person name="Swayne D.E."/>
        </authorList>
    </citation>
    <scope>NUCLEOTIDE SEQUENCE [LARGE SCALE GENOMIC DNA]</scope>
    <source>
        <strain evidence="7 8">11</strain>
    </source>
</reference>
<dbReference type="AlphaFoldDB" id="A0A1X7J1V3"/>
<accession>A0A1X7J1V3</accession>
<keyword evidence="5" id="KW-0597">Phosphoprotein</keyword>
<dbReference type="InterPro" id="IPR001789">
    <property type="entry name" value="Sig_transdc_resp-reg_receiver"/>
</dbReference>
<dbReference type="Gene3D" id="1.10.10.10">
    <property type="entry name" value="Winged helix-like DNA-binding domain superfamily/Winged helix DNA-binding domain"/>
    <property type="match status" value="1"/>
</dbReference>
<keyword evidence="3" id="KW-0238">DNA-binding</keyword>
<dbReference type="InterPro" id="IPR005158">
    <property type="entry name" value="BTAD"/>
</dbReference>
<sequence>MIRAILIDDEQLALTSLERKIHKFQGVQCIASYTDPNQALVDLSSLDADVAFVDIEMYDISGIELAEKLLAVQPKLHIVFVTAHAEYAVEAFELNSIDYLLKPVTSKRLEKTMSRLLPAAGLVVENHISSSREQTLRVLVFHDFQAWYGDHLLSFKTAKVKELFAYFVMHRNTSIHRDVLIEALFGEHDYKKAKIHFHTCLSHLRKTLEAHGFANGITFVDSCYIFSMEGLVRDCDQIDAAYELALPLTPDKVDALEAAIPLYTGGVLELNGYEWAYALSEVYRHKAVALFNRLIDYYQGLDLDRAHHYLQLQHRHQPYSEHNIQQMMLNLVKKGQRSEALRIYKEYERMLSHDFDLEPDEKLTELYHMLCLPQ</sequence>